<evidence type="ECO:0008006" key="7">
    <source>
        <dbReference type="Google" id="ProtNLM"/>
    </source>
</evidence>
<organism evidence="5 6">
    <name type="scientific">Pseudoalteromonas rubra</name>
    <dbReference type="NCBI Taxonomy" id="43658"/>
    <lineage>
        <taxon>Bacteria</taxon>
        <taxon>Pseudomonadati</taxon>
        <taxon>Pseudomonadota</taxon>
        <taxon>Gammaproteobacteria</taxon>
        <taxon>Alteromonadales</taxon>
        <taxon>Pseudoalteromonadaceae</taxon>
        <taxon>Pseudoalteromonas</taxon>
    </lineage>
</organism>
<reference evidence="6" key="1">
    <citation type="submission" date="2015-07" db="EMBL/GenBank/DDBJ databases">
        <title>Draft genome sequence of a Pseudoalteromonas rubra strain, OCN096, isolated from Kaneohe Bay, Oahu, Hawaii.</title>
        <authorList>
            <person name="Beurmann S."/>
            <person name="Ushijima B."/>
            <person name="Belcaid M."/>
            <person name="Callahan S.M."/>
            <person name="Aeby G.S."/>
        </authorList>
    </citation>
    <scope>NUCLEOTIDE SEQUENCE [LARGE SCALE GENOMIC DNA]</scope>
    <source>
        <strain evidence="6">OCN096</strain>
    </source>
</reference>
<comment type="cofactor">
    <cofactor evidence="1">
        <name>pyridoxal 5'-phosphate</name>
        <dbReference type="ChEBI" id="CHEBI:597326"/>
    </cofactor>
</comment>
<keyword evidence="4" id="KW-0663">Pyridoxal phosphate</keyword>
<dbReference type="PANTHER" id="PTHR11986:SF79">
    <property type="entry name" value="ACETYLORNITHINE AMINOTRANSFERASE, MITOCHONDRIAL"/>
    <property type="match status" value="1"/>
</dbReference>
<evidence type="ECO:0000256" key="4">
    <source>
        <dbReference type="ARBA" id="ARBA00022898"/>
    </source>
</evidence>
<dbReference type="InterPro" id="IPR005814">
    <property type="entry name" value="Aminotrans_3"/>
</dbReference>
<dbReference type="FunFam" id="3.40.640.10:FF:000004">
    <property type="entry name" value="Acetylornithine aminotransferase"/>
    <property type="match status" value="1"/>
</dbReference>
<dbReference type="InterPro" id="IPR015424">
    <property type="entry name" value="PyrdxlP-dep_Trfase"/>
</dbReference>
<dbReference type="InterPro" id="IPR015422">
    <property type="entry name" value="PyrdxlP-dep_Trfase_small"/>
</dbReference>
<protein>
    <recommendedName>
        <fullName evidence="7">Aminotransferase class III</fullName>
    </recommendedName>
</protein>
<dbReference type="PATRIC" id="fig|43658.6.peg.5729"/>
<gene>
    <name evidence="5" type="ORF">AC626_01915</name>
</gene>
<evidence type="ECO:0000313" key="6">
    <source>
        <dbReference type="Proteomes" id="UP000036850"/>
    </source>
</evidence>
<accession>A0A0L0EWT7</accession>
<name>A0A0L0EWT7_9GAMM</name>
<dbReference type="EMBL" id="LFZX01000007">
    <property type="protein sequence ID" value="KNC68905.1"/>
    <property type="molecule type" value="Genomic_DNA"/>
</dbReference>
<dbReference type="Gene3D" id="3.40.640.10">
    <property type="entry name" value="Type I PLP-dependent aspartate aminotransferase-like (Major domain)"/>
    <property type="match status" value="1"/>
</dbReference>
<dbReference type="InterPro" id="IPR050103">
    <property type="entry name" value="Class-III_PLP-dep_AT"/>
</dbReference>
<dbReference type="PANTHER" id="PTHR11986">
    <property type="entry name" value="AMINOTRANSFERASE CLASS III"/>
    <property type="match status" value="1"/>
</dbReference>
<evidence type="ECO:0000256" key="2">
    <source>
        <dbReference type="ARBA" id="ARBA00022576"/>
    </source>
</evidence>
<dbReference type="OrthoDB" id="9801052at2"/>
<dbReference type="AlphaFoldDB" id="A0A0L0EWT7"/>
<dbReference type="Proteomes" id="UP000036850">
    <property type="component" value="Unassembled WGS sequence"/>
</dbReference>
<keyword evidence="2" id="KW-0032">Aminotransferase</keyword>
<dbReference type="SUPFAM" id="SSF53383">
    <property type="entry name" value="PLP-dependent transferases"/>
    <property type="match status" value="1"/>
</dbReference>
<proteinExistence type="predicted"/>
<dbReference type="GO" id="GO:0030170">
    <property type="term" value="F:pyridoxal phosphate binding"/>
    <property type="evidence" value="ECO:0007669"/>
    <property type="project" value="InterPro"/>
</dbReference>
<keyword evidence="3" id="KW-0808">Transferase</keyword>
<dbReference type="GO" id="GO:0042802">
    <property type="term" value="F:identical protein binding"/>
    <property type="evidence" value="ECO:0007669"/>
    <property type="project" value="TreeGrafter"/>
</dbReference>
<dbReference type="InterPro" id="IPR015421">
    <property type="entry name" value="PyrdxlP-dep_Trfase_major"/>
</dbReference>
<dbReference type="Pfam" id="PF00202">
    <property type="entry name" value="Aminotran_3"/>
    <property type="match status" value="1"/>
</dbReference>
<dbReference type="CDD" id="cd00610">
    <property type="entry name" value="OAT_like"/>
    <property type="match status" value="1"/>
</dbReference>
<dbReference type="PROSITE" id="PS00600">
    <property type="entry name" value="AA_TRANSFER_CLASS_3"/>
    <property type="match status" value="1"/>
</dbReference>
<dbReference type="Gene3D" id="3.90.1150.10">
    <property type="entry name" value="Aspartate Aminotransferase, domain 1"/>
    <property type="match status" value="1"/>
</dbReference>
<comment type="caution">
    <text evidence="5">The sequence shown here is derived from an EMBL/GenBank/DDBJ whole genome shotgun (WGS) entry which is preliminary data.</text>
</comment>
<dbReference type="InterPro" id="IPR049704">
    <property type="entry name" value="Aminotrans_3_PPA_site"/>
</dbReference>
<evidence type="ECO:0000256" key="3">
    <source>
        <dbReference type="ARBA" id="ARBA00022679"/>
    </source>
</evidence>
<evidence type="ECO:0000256" key="1">
    <source>
        <dbReference type="ARBA" id="ARBA00001933"/>
    </source>
</evidence>
<evidence type="ECO:0000313" key="5">
    <source>
        <dbReference type="EMBL" id="KNC68905.1"/>
    </source>
</evidence>
<dbReference type="GO" id="GO:0008483">
    <property type="term" value="F:transaminase activity"/>
    <property type="evidence" value="ECO:0007669"/>
    <property type="project" value="UniProtKB-KW"/>
</dbReference>
<sequence length="863" mass="96249">MKCQPYRQSILEQFKLDLSIVRSKGSYHYDNEGRKILDGVSQYGALPLGHNSSELTQIVTEYLATEQPNFIQPFLPKSTQELAARLVALAGDKYEYVTFSNSGTETVEAAFKLARLKTQRSHILSVNNSFHGKTFAALSATGSDRHSDPVIVDKNQYDRVELNDLFELEQALKTRKYAAFIIEPVQGEGGMLPADREYLLHAAKLCKTYGTLFILDEIQTGMGRSGEILAAHRYKIEPDLLLLSKALGGGLIPIGAMIMKRGTYEQEFDSKHSSTFANGGLACAVGLGVLDALEAQDRLVLNNVKELEQVIVERLTRLQERYPQHFSFNGLGLMYALNFKDLETKGNYIVSYAHRSDLLPLLICGYLVHVKGIFCMPMLNRTELGGAIRFQPALNVSRSEVSRFLGAFEEVCELLSEKRYDQLMGFLVGYKPVVEIEKTKKQQKKKPKPIQLLPAPTEGKEYRLAFLFHSTSAEDIRRGLPQKVKENFSEQQQMELSQWLFALGDIENEPQAVFEFSMTGGQGDVVNAAMIYSPISPTGMLKLSRANKAKLMKKYLQKASHFDANLIGLGAYTSVITRGGLDIASDDFHLTTGNCWTAISTCNAIREMFADDIEHRHLMVIGARGSVGRIALMDLSHRFGVVDVVGSQHTPLDEQYVNLRNALVEVLNEIPEISPGSAAGKFWRYAEALNVKEQLIQSESPEVPDMMRKVIEHGHAQGESTFNLFVGLDTENVSENLDCVLSATSEGKAFISAEIFPKNCKIFDVARPFDVLDEHKDREVHEGGLVYLPDRRAMLSDCNIIGCRPGVNLACLSETILLGMDGVEQNYSLGKEISYKQAIDVSKIAEKHGFRHFINRDKSITNV</sequence>